<evidence type="ECO:0000256" key="1">
    <source>
        <dbReference type="SAM" id="MobiDB-lite"/>
    </source>
</evidence>
<protein>
    <submittedName>
        <fullName evidence="2">Uncharacterized protein</fullName>
    </submittedName>
</protein>
<keyword evidence="3" id="KW-1185">Reference proteome</keyword>
<evidence type="ECO:0000313" key="2">
    <source>
        <dbReference type="EMBL" id="GAA2644155.1"/>
    </source>
</evidence>
<reference evidence="2 3" key="1">
    <citation type="journal article" date="2019" name="Int. J. Syst. Evol. Microbiol.">
        <title>The Global Catalogue of Microorganisms (GCM) 10K type strain sequencing project: providing services to taxonomists for standard genome sequencing and annotation.</title>
        <authorList>
            <consortium name="The Broad Institute Genomics Platform"/>
            <consortium name="The Broad Institute Genome Sequencing Center for Infectious Disease"/>
            <person name="Wu L."/>
            <person name="Ma J."/>
        </authorList>
    </citation>
    <scope>NUCLEOTIDE SEQUENCE [LARGE SCALE GENOMIC DNA]</scope>
    <source>
        <strain evidence="2 3">JCM 4524</strain>
    </source>
</reference>
<gene>
    <name evidence="2" type="ORF">GCM10010307_48260</name>
</gene>
<feature type="region of interest" description="Disordered" evidence="1">
    <location>
        <begin position="55"/>
        <end position="80"/>
    </location>
</feature>
<dbReference type="Proteomes" id="UP001500151">
    <property type="component" value="Unassembled WGS sequence"/>
</dbReference>
<dbReference type="EMBL" id="BAAASJ010000053">
    <property type="protein sequence ID" value="GAA2644155.1"/>
    <property type="molecule type" value="Genomic_DNA"/>
</dbReference>
<feature type="region of interest" description="Disordered" evidence="1">
    <location>
        <begin position="29"/>
        <end position="48"/>
    </location>
</feature>
<sequence length="169" mass="18115">MNVCARTSSSGPAAAPGAAACVKTPTASSTAARTRARRSHGLARETPGNAWQRALRCRSPPPLSNKRSQDWGDTPVLARSPPTPAEITVLYVRGTVKENDRTICFDYDATDFKKINTTATSGLKIKIEGTVPKDWPASASPKVGGDLPITKTFDQLQQMPSAHFTHAVR</sequence>
<organism evidence="2 3">
    <name type="scientific">Streptomyces vastus</name>
    <dbReference type="NCBI Taxonomy" id="285451"/>
    <lineage>
        <taxon>Bacteria</taxon>
        <taxon>Bacillati</taxon>
        <taxon>Actinomycetota</taxon>
        <taxon>Actinomycetes</taxon>
        <taxon>Kitasatosporales</taxon>
        <taxon>Streptomycetaceae</taxon>
        <taxon>Streptomyces</taxon>
    </lineage>
</organism>
<proteinExistence type="predicted"/>
<accession>A0ABN3R5A9</accession>
<name>A0ABN3R5A9_9ACTN</name>
<evidence type="ECO:0000313" key="3">
    <source>
        <dbReference type="Proteomes" id="UP001500151"/>
    </source>
</evidence>
<dbReference type="PROSITE" id="PS51257">
    <property type="entry name" value="PROKAR_LIPOPROTEIN"/>
    <property type="match status" value="1"/>
</dbReference>
<comment type="caution">
    <text evidence="2">The sequence shown here is derived from an EMBL/GenBank/DDBJ whole genome shotgun (WGS) entry which is preliminary data.</text>
</comment>